<dbReference type="EMBL" id="FRAE01000005">
    <property type="protein sequence ID" value="SHJ48035.1"/>
    <property type="molecule type" value="Genomic_DNA"/>
</dbReference>
<gene>
    <name evidence="6" type="ORF">SAMN02744037_00144</name>
</gene>
<dbReference type="Gene3D" id="3.90.220.20">
    <property type="entry name" value="DNA methylase specificity domains"/>
    <property type="match status" value="2"/>
</dbReference>
<dbReference type="Pfam" id="PF01420">
    <property type="entry name" value="Methylase_S"/>
    <property type="match status" value="2"/>
</dbReference>
<dbReference type="GO" id="GO:0009307">
    <property type="term" value="P:DNA restriction-modification system"/>
    <property type="evidence" value="ECO:0007669"/>
    <property type="project" value="UniProtKB-KW"/>
</dbReference>
<feature type="coiled-coil region" evidence="4">
    <location>
        <begin position="393"/>
        <end position="420"/>
    </location>
</feature>
<evidence type="ECO:0000256" key="1">
    <source>
        <dbReference type="ARBA" id="ARBA00010923"/>
    </source>
</evidence>
<evidence type="ECO:0000313" key="7">
    <source>
        <dbReference type="Proteomes" id="UP000242497"/>
    </source>
</evidence>
<dbReference type="SUPFAM" id="SSF116734">
    <property type="entry name" value="DNA methylase specificity domain"/>
    <property type="match status" value="2"/>
</dbReference>
<dbReference type="AlphaFoldDB" id="A0A1M6JMT3"/>
<dbReference type="Proteomes" id="UP000242497">
    <property type="component" value="Unassembled WGS sequence"/>
</dbReference>
<dbReference type="InterPro" id="IPR044946">
    <property type="entry name" value="Restrct_endonuc_typeI_TRD_sf"/>
</dbReference>
<evidence type="ECO:0000256" key="4">
    <source>
        <dbReference type="SAM" id="Coils"/>
    </source>
</evidence>
<reference evidence="7" key="1">
    <citation type="submission" date="2016-11" db="EMBL/GenBank/DDBJ databases">
        <authorList>
            <person name="Varghese N."/>
            <person name="Submissions S."/>
        </authorList>
    </citation>
    <scope>NUCLEOTIDE SEQUENCE [LARGE SCALE GENOMIC DNA]</scope>
    <source>
        <strain evidence="7">DSM 15518</strain>
    </source>
</reference>
<protein>
    <submittedName>
        <fullName evidence="6">Type I restriction enzyme, S subunit</fullName>
    </submittedName>
</protein>
<evidence type="ECO:0000313" key="6">
    <source>
        <dbReference type="EMBL" id="SHJ48035.1"/>
    </source>
</evidence>
<feature type="domain" description="Type I restriction modification DNA specificity" evidence="5">
    <location>
        <begin position="231"/>
        <end position="411"/>
    </location>
</feature>
<evidence type="ECO:0000259" key="5">
    <source>
        <dbReference type="Pfam" id="PF01420"/>
    </source>
</evidence>
<dbReference type="STRING" id="1123349.SAMN02744037_00144"/>
<dbReference type="GO" id="GO:0003677">
    <property type="term" value="F:DNA binding"/>
    <property type="evidence" value="ECO:0007669"/>
    <property type="project" value="UniProtKB-KW"/>
</dbReference>
<evidence type="ECO:0000256" key="3">
    <source>
        <dbReference type="ARBA" id="ARBA00023125"/>
    </source>
</evidence>
<keyword evidence="7" id="KW-1185">Reference proteome</keyword>
<dbReference type="PANTHER" id="PTHR30408:SF12">
    <property type="entry name" value="TYPE I RESTRICTION ENZYME MJAVIII SPECIFICITY SUBUNIT"/>
    <property type="match status" value="1"/>
</dbReference>
<proteinExistence type="inferred from homology"/>
<sequence>MKQEIKERIDMINRGEIPEGYKKTKVGIIPVDWEVKKLKDISNINSKSLDNSVDKNCMFYYYDLSCVDNGNIKHPNEKISFNSLPSRARRIFNTNDILMSTVRPYLKGFAKASFETSDCICSTGFAVISSKNINDIDLIYQNLFSYEIEKQINSLLVGSNYPAINNKDVQNLKIPYSTKQYERKAIGKILSTWDNAMALKEKLLEQKKQQKKGLMQNLLTGKVRLPGFDGEWKKVELGDIVECYNSKSLEKYFNQETGLKVISIGNYSVDGTYIDKGILVELNEETKKYVLNKNDLAMVLNDKTKEGRIIGRVLLIDEDNKYIFNQRTARLVVNNELVLSKYLYYLINSDEFHRKIFSISQGGTQIYINIKPLLRLNTRIPGLLEQESISNFLDAMSKEIKLLEKELEALKEQKKGLMQLLLTGKVRVKV</sequence>
<organism evidence="6 7">
    <name type="scientific">Tepidibacter formicigenes DSM 15518</name>
    <dbReference type="NCBI Taxonomy" id="1123349"/>
    <lineage>
        <taxon>Bacteria</taxon>
        <taxon>Bacillati</taxon>
        <taxon>Bacillota</taxon>
        <taxon>Clostridia</taxon>
        <taxon>Peptostreptococcales</taxon>
        <taxon>Peptostreptococcaceae</taxon>
        <taxon>Tepidibacter</taxon>
    </lineage>
</organism>
<feature type="domain" description="Type I restriction modification DNA specificity" evidence="5">
    <location>
        <begin position="30"/>
        <end position="206"/>
    </location>
</feature>
<dbReference type="InterPro" id="IPR052021">
    <property type="entry name" value="Type-I_RS_S_subunit"/>
</dbReference>
<keyword evidence="2" id="KW-0680">Restriction system</keyword>
<dbReference type="InterPro" id="IPR000055">
    <property type="entry name" value="Restrct_endonuc_typeI_TRD"/>
</dbReference>
<accession>A0A1M6JMT3</accession>
<name>A0A1M6JMT3_9FIRM</name>
<keyword evidence="3" id="KW-0238">DNA-binding</keyword>
<evidence type="ECO:0000256" key="2">
    <source>
        <dbReference type="ARBA" id="ARBA00022747"/>
    </source>
</evidence>
<dbReference type="PANTHER" id="PTHR30408">
    <property type="entry name" value="TYPE-1 RESTRICTION ENZYME ECOKI SPECIFICITY PROTEIN"/>
    <property type="match status" value="1"/>
</dbReference>
<comment type="similarity">
    <text evidence="1">Belongs to the type-I restriction system S methylase family.</text>
</comment>
<keyword evidence="4" id="KW-0175">Coiled coil</keyword>